<evidence type="ECO:0000256" key="1">
    <source>
        <dbReference type="SAM" id="MobiDB-lite"/>
    </source>
</evidence>
<proteinExistence type="predicted"/>
<organism evidence="3 4">
    <name type="scientific">Vanrija albida</name>
    <dbReference type="NCBI Taxonomy" id="181172"/>
    <lineage>
        <taxon>Eukaryota</taxon>
        <taxon>Fungi</taxon>
        <taxon>Dikarya</taxon>
        <taxon>Basidiomycota</taxon>
        <taxon>Agaricomycotina</taxon>
        <taxon>Tremellomycetes</taxon>
        <taxon>Trichosporonales</taxon>
        <taxon>Trichosporonaceae</taxon>
        <taxon>Vanrija</taxon>
    </lineage>
</organism>
<feature type="domain" description="Protein kinase" evidence="2">
    <location>
        <begin position="412"/>
        <end position="616"/>
    </location>
</feature>
<keyword evidence="4" id="KW-1185">Reference proteome</keyword>
<comment type="caution">
    <text evidence="3">The sequence shown here is derived from an EMBL/GenBank/DDBJ whole genome shotgun (WGS) entry which is preliminary data.</text>
</comment>
<dbReference type="InterPro" id="IPR000719">
    <property type="entry name" value="Prot_kinase_dom"/>
</dbReference>
<sequence length="616" mass="67581">MVTTPALTPDPSPPATPPAPVDSRPSSPGEESSLPTLREFLRRGLFPIELASPPNGPVDERGAENVRGPTAQAGIVFAATPGQHVVVRFDKDAFAPFLSTLETQLELDRPVPSELIYEHEQAARRSLFYGPLSQTDLTAALYQAFGLVNSLVVNPALRRDPKNSHLWSTWNLEGDATYLARGVGGAASATSTAEAVCIANHARGHTAMALLEARLWAVFSHYDRPAFISEVESERGFTIYRSRASGRLRAFGSNLRDGQAAFWVDIMAQLWEKMHVYRCDTLVASSWFNTAVLNRTGANELRWSTMLPYGAPRPPADINLFELMLSLALYRSCDPFEPWVDWPGSPGLLPRATAPVFHDPTTDLPPTVQTFITGLDANETLQIVTELAQTYPTDEETLLSFFGRAATFGFDLVLGELINRGPIYDTFRVASVEPCDVEHDLVAKVVILSDFPAADTRRERGQAAVRAEVHNEAAMFCGPLQPLQGSLVPQFHGLYEGYFGANRTGILIMLLEDVGEPVAMRSADVDPDTALQIVALFKKLHAAGVCHGDVRAPHVCVSPTGTLRLVDFEGAWSVDACRPTERIDLDDELRSVYNEFGLEVPPELRDLTPPWLLPED</sequence>
<dbReference type="SUPFAM" id="SSF56112">
    <property type="entry name" value="Protein kinase-like (PK-like)"/>
    <property type="match status" value="1"/>
</dbReference>
<accession>A0ABR3QEB2</accession>
<name>A0ABR3QEB2_9TREE</name>
<dbReference type="GeneID" id="95981842"/>
<feature type="compositionally biased region" description="Polar residues" evidence="1">
    <location>
        <begin position="24"/>
        <end position="35"/>
    </location>
</feature>
<dbReference type="InterPro" id="IPR011009">
    <property type="entry name" value="Kinase-like_dom_sf"/>
</dbReference>
<protein>
    <recommendedName>
        <fullName evidence="2">Protein kinase domain-containing protein</fullName>
    </recommendedName>
</protein>
<feature type="compositionally biased region" description="Pro residues" evidence="1">
    <location>
        <begin position="8"/>
        <end position="20"/>
    </location>
</feature>
<dbReference type="EMBL" id="JBBXJM010000001">
    <property type="protein sequence ID" value="KAL1413050.1"/>
    <property type="molecule type" value="Genomic_DNA"/>
</dbReference>
<dbReference type="Proteomes" id="UP001565368">
    <property type="component" value="Unassembled WGS sequence"/>
</dbReference>
<evidence type="ECO:0000313" key="4">
    <source>
        <dbReference type="Proteomes" id="UP001565368"/>
    </source>
</evidence>
<gene>
    <name evidence="3" type="ORF">Q8F55_000799</name>
</gene>
<reference evidence="3 4" key="1">
    <citation type="submission" date="2023-08" db="EMBL/GenBank/DDBJ databases">
        <title>Annotated Genome Sequence of Vanrija albida AlHP1.</title>
        <authorList>
            <person name="Herzog R."/>
        </authorList>
    </citation>
    <scope>NUCLEOTIDE SEQUENCE [LARGE SCALE GENOMIC DNA]</scope>
    <source>
        <strain evidence="3 4">AlHP1</strain>
    </source>
</reference>
<evidence type="ECO:0000259" key="2">
    <source>
        <dbReference type="PROSITE" id="PS50011"/>
    </source>
</evidence>
<feature type="region of interest" description="Disordered" evidence="1">
    <location>
        <begin position="1"/>
        <end position="35"/>
    </location>
</feature>
<evidence type="ECO:0000313" key="3">
    <source>
        <dbReference type="EMBL" id="KAL1413050.1"/>
    </source>
</evidence>
<dbReference type="RefSeq" id="XP_069212994.1">
    <property type="nucleotide sequence ID" value="XM_069349450.1"/>
</dbReference>
<dbReference type="PROSITE" id="PS50011">
    <property type="entry name" value="PROTEIN_KINASE_DOM"/>
    <property type="match status" value="1"/>
</dbReference>